<keyword evidence="2" id="KW-1185">Reference proteome</keyword>
<sequence length="402" mass="47571">MLIYSVLLFQYFCNCEYSERIITHNEKLLKTVKHEQDFNGKKIKTWVFTALESQNHDEFQMCFDPTYHIVYVFSTKMHCNPCHVSVYMIELQNHNFSLLIHGNTSHMGSVKHRICRSGVLLIVYYGEPGIWSRFHDDKKMFYDPVGRVLEVITSDYNPHDFALLTADNTLHYLDKSQEKWVEIRKYCSKPHWLQNGLCFIHTEGGRASLKFWDSKSKTVSDLLQHVVNYGSSENLFWALMKTNSYNKLQFLVDNQYKDAYFGDIYIDDITNVSLHNQMILVMLREEKKRTVSVWISEIYDLKFTKISSLMLDPDTNGFMNSYGYIKIDYNFKWIEKLPGLIFISQVTRKDGKEQKLTMVSYNYGNTFLPIKYKPRQGHCEWVNVTHKLAEMQNFHLFKCCYT</sequence>
<dbReference type="AlphaFoldDB" id="A0A0C2N4S1"/>
<accession>A0A0C2N4S1</accession>
<gene>
    <name evidence="1" type="ORF">RF11_03815</name>
</gene>
<name>A0A0C2N4S1_THEKT</name>
<protein>
    <submittedName>
        <fullName evidence="1">Uncharacterized protein</fullName>
    </submittedName>
</protein>
<reference evidence="1 2" key="1">
    <citation type="journal article" date="2014" name="Genome Biol. Evol.">
        <title>The genome of the myxosporean Thelohanellus kitauei shows adaptations to nutrient acquisition within its fish host.</title>
        <authorList>
            <person name="Yang Y."/>
            <person name="Xiong J."/>
            <person name="Zhou Z."/>
            <person name="Huo F."/>
            <person name="Miao W."/>
            <person name="Ran C."/>
            <person name="Liu Y."/>
            <person name="Zhang J."/>
            <person name="Feng J."/>
            <person name="Wang M."/>
            <person name="Wang M."/>
            <person name="Wang L."/>
            <person name="Yao B."/>
        </authorList>
    </citation>
    <scope>NUCLEOTIDE SEQUENCE [LARGE SCALE GENOMIC DNA]</scope>
    <source>
        <strain evidence="1">Wuqing</strain>
    </source>
</reference>
<dbReference type="Proteomes" id="UP000031668">
    <property type="component" value="Unassembled WGS sequence"/>
</dbReference>
<evidence type="ECO:0000313" key="1">
    <source>
        <dbReference type="EMBL" id="KII68907.1"/>
    </source>
</evidence>
<evidence type="ECO:0000313" key="2">
    <source>
        <dbReference type="Proteomes" id="UP000031668"/>
    </source>
</evidence>
<organism evidence="1 2">
    <name type="scientific">Thelohanellus kitauei</name>
    <name type="common">Myxosporean</name>
    <dbReference type="NCBI Taxonomy" id="669202"/>
    <lineage>
        <taxon>Eukaryota</taxon>
        <taxon>Metazoa</taxon>
        <taxon>Cnidaria</taxon>
        <taxon>Myxozoa</taxon>
        <taxon>Myxosporea</taxon>
        <taxon>Bivalvulida</taxon>
        <taxon>Platysporina</taxon>
        <taxon>Myxobolidae</taxon>
        <taxon>Thelohanellus</taxon>
    </lineage>
</organism>
<comment type="caution">
    <text evidence="1">The sequence shown here is derived from an EMBL/GenBank/DDBJ whole genome shotgun (WGS) entry which is preliminary data.</text>
</comment>
<dbReference type="EMBL" id="JWZT01002668">
    <property type="protein sequence ID" value="KII68907.1"/>
    <property type="molecule type" value="Genomic_DNA"/>
</dbReference>
<proteinExistence type="predicted"/>